<comment type="caution">
    <text evidence="1">The sequence shown here is derived from an EMBL/GenBank/DDBJ whole genome shotgun (WGS) entry which is preliminary data.</text>
</comment>
<name>A0A9N9GVI4_FUNMO</name>
<proteinExistence type="predicted"/>
<organism evidence="1 2">
    <name type="scientific">Funneliformis mosseae</name>
    <name type="common">Endomycorrhizal fungus</name>
    <name type="synonym">Glomus mosseae</name>
    <dbReference type="NCBI Taxonomy" id="27381"/>
    <lineage>
        <taxon>Eukaryota</taxon>
        <taxon>Fungi</taxon>
        <taxon>Fungi incertae sedis</taxon>
        <taxon>Mucoromycota</taxon>
        <taxon>Glomeromycotina</taxon>
        <taxon>Glomeromycetes</taxon>
        <taxon>Glomerales</taxon>
        <taxon>Glomeraceae</taxon>
        <taxon>Funneliformis</taxon>
    </lineage>
</organism>
<evidence type="ECO:0000313" key="1">
    <source>
        <dbReference type="EMBL" id="CAG8629612.1"/>
    </source>
</evidence>
<dbReference type="Proteomes" id="UP000789375">
    <property type="component" value="Unassembled WGS sequence"/>
</dbReference>
<protein>
    <submittedName>
        <fullName evidence="1">1148_t:CDS:1</fullName>
    </submittedName>
</protein>
<sequence>YAFKEVAPVGIHPAAKSESPSKNNAITSFQRRMERIYQNKLTSEIFSILLKSQTTIEKLDPSKVFIEFLSIKSNSSKSLNIMEKPFQKAPSFGKLIYLGSSNLLPTENPNTSKTPINGPPSLLAAQHINIIIGFSHLLIEVAFQVILVEVYHFRQDYTFSNSF</sequence>
<feature type="non-terminal residue" evidence="1">
    <location>
        <position position="1"/>
    </location>
</feature>
<evidence type="ECO:0000313" key="2">
    <source>
        <dbReference type="Proteomes" id="UP000789375"/>
    </source>
</evidence>
<dbReference type="AlphaFoldDB" id="A0A9N9GVI4"/>
<gene>
    <name evidence="1" type="ORF">FMOSSE_LOCUS10415</name>
</gene>
<dbReference type="EMBL" id="CAJVPP010003453">
    <property type="protein sequence ID" value="CAG8629612.1"/>
    <property type="molecule type" value="Genomic_DNA"/>
</dbReference>
<reference evidence="1" key="1">
    <citation type="submission" date="2021-06" db="EMBL/GenBank/DDBJ databases">
        <authorList>
            <person name="Kallberg Y."/>
            <person name="Tangrot J."/>
            <person name="Rosling A."/>
        </authorList>
    </citation>
    <scope>NUCLEOTIDE SEQUENCE</scope>
    <source>
        <strain evidence="1">87-6 pot B 2015</strain>
    </source>
</reference>
<keyword evidence="2" id="KW-1185">Reference proteome</keyword>
<accession>A0A9N9GVI4</accession>